<accession>A0ABD3VRU3</accession>
<protein>
    <recommendedName>
        <fullName evidence="1">DZIP3-like HEPN domain-containing protein</fullName>
    </recommendedName>
</protein>
<organism evidence="2 3">
    <name type="scientific">Sinanodonta woodiana</name>
    <name type="common">Chinese pond mussel</name>
    <name type="synonym">Anodonta woodiana</name>
    <dbReference type="NCBI Taxonomy" id="1069815"/>
    <lineage>
        <taxon>Eukaryota</taxon>
        <taxon>Metazoa</taxon>
        <taxon>Spiralia</taxon>
        <taxon>Lophotrochozoa</taxon>
        <taxon>Mollusca</taxon>
        <taxon>Bivalvia</taxon>
        <taxon>Autobranchia</taxon>
        <taxon>Heteroconchia</taxon>
        <taxon>Palaeoheterodonta</taxon>
        <taxon>Unionida</taxon>
        <taxon>Unionoidea</taxon>
        <taxon>Unionidae</taxon>
        <taxon>Unioninae</taxon>
        <taxon>Sinanodonta</taxon>
    </lineage>
</organism>
<dbReference type="EMBL" id="JBJQND010000010">
    <property type="protein sequence ID" value="KAL3863242.1"/>
    <property type="molecule type" value="Genomic_DNA"/>
</dbReference>
<dbReference type="Pfam" id="PF18738">
    <property type="entry name" value="HEPN_DZIP3"/>
    <property type="match status" value="1"/>
</dbReference>
<gene>
    <name evidence="2" type="ORF">ACJMK2_005007</name>
</gene>
<proteinExistence type="predicted"/>
<name>A0ABD3VRU3_SINWO</name>
<dbReference type="InterPro" id="IPR041249">
    <property type="entry name" value="HEPN_DZIP3"/>
</dbReference>
<sequence>MDDESLNWFRFAKCLVNVGNTVLQRLLNLFIKTCSFNDYHDLWLEKVDQHCCSNNLKVLWDSLHQQCLTLDAASQQIYQPLLSKWRRDIGVLPMKQQLSALGRWEIDLQGVVCNNTTQQDTLSKWSNEIQNLVTEHSSMLTYVRNWTKEFILLCYVNQLDLLNLIEGHNTNTGTLLSTFKQDLGDPANALNSCHQNEQSSFRTKQITIQTFITSWLPKLDKLIDSWALNIPGCLNQKVLQSLLIDVKMSLPRVHNIVQVNLNDFGKEWHNRLQKKLPEWSLQLKNVGGLTSDLQDLTRKWCEELMHFPSVSDLLIQNFFHSKNLDLRRLKAQKCLTEPQWSLMFPSQGNINLQLFDTTLLCILLRNVCSVCPPEFGWKGKVLDTDLYMGADLMRMRNYRNDYIGHTAHAVLTASDFEKNWSVLEVILNRLSKPLGDEIQEEVKQQITELKTCSFDPRLEIKIQLELINWYKSDLRDLDQAQQENYLGHIQTLIEKVQDLPQQYADLMSEIQDMKSMIQDLRKGNTIY</sequence>
<keyword evidence="3" id="KW-1185">Reference proteome</keyword>
<evidence type="ECO:0000313" key="3">
    <source>
        <dbReference type="Proteomes" id="UP001634394"/>
    </source>
</evidence>
<feature type="domain" description="DZIP3-like HEPN" evidence="1">
    <location>
        <begin position="316"/>
        <end position="459"/>
    </location>
</feature>
<dbReference type="AlphaFoldDB" id="A0ABD3VRU3"/>
<dbReference type="Proteomes" id="UP001634394">
    <property type="component" value="Unassembled WGS sequence"/>
</dbReference>
<reference evidence="2 3" key="1">
    <citation type="submission" date="2024-11" db="EMBL/GenBank/DDBJ databases">
        <title>Chromosome-level genome assembly of the freshwater bivalve Anodonta woodiana.</title>
        <authorList>
            <person name="Chen X."/>
        </authorList>
    </citation>
    <scope>NUCLEOTIDE SEQUENCE [LARGE SCALE GENOMIC DNA]</scope>
    <source>
        <strain evidence="2">MN2024</strain>
        <tissue evidence="2">Gills</tissue>
    </source>
</reference>
<evidence type="ECO:0000313" key="2">
    <source>
        <dbReference type="EMBL" id="KAL3863242.1"/>
    </source>
</evidence>
<comment type="caution">
    <text evidence="2">The sequence shown here is derived from an EMBL/GenBank/DDBJ whole genome shotgun (WGS) entry which is preliminary data.</text>
</comment>
<evidence type="ECO:0000259" key="1">
    <source>
        <dbReference type="Pfam" id="PF18738"/>
    </source>
</evidence>